<keyword evidence="2" id="KW-1185">Reference proteome</keyword>
<dbReference type="OrthoDB" id="309040at2"/>
<name>A0A178M8Q7_9PROT</name>
<protein>
    <recommendedName>
        <fullName evidence="3">TNase-like domain-containing protein</fullName>
    </recommendedName>
</protein>
<accession>A0A178M8Q7</accession>
<dbReference type="Proteomes" id="UP000078543">
    <property type="component" value="Unassembled WGS sequence"/>
</dbReference>
<dbReference type="STRING" id="1437059.A6A05_17510"/>
<dbReference type="Gene3D" id="2.40.50.90">
    <property type="match status" value="1"/>
</dbReference>
<reference evidence="1 2" key="1">
    <citation type="submission" date="2016-04" db="EMBL/GenBank/DDBJ databases">
        <title>Draft genome sequence of freshwater magnetotactic bacteria Magnetospirillum marisnigri SP-1 and Magnetospirillum moscoviense BB-1.</title>
        <authorList>
            <person name="Koziaeva V."/>
            <person name="Dziuba M.V."/>
            <person name="Ivanov T.M."/>
            <person name="Kuznetsov B."/>
            <person name="Grouzdev D.S."/>
        </authorList>
    </citation>
    <scope>NUCLEOTIDE SEQUENCE [LARGE SCALE GENOMIC DNA]</scope>
    <source>
        <strain evidence="1 2">BB-1</strain>
    </source>
</reference>
<proteinExistence type="predicted"/>
<dbReference type="InterPro" id="IPR035437">
    <property type="entry name" value="SNase_OB-fold_sf"/>
</dbReference>
<dbReference type="EMBL" id="LWQU01000197">
    <property type="protein sequence ID" value="OAN44415.1"/>
    <property type="molecule type" value="Genomic_DNA"/>
</dbReference>
<evidence type="ECO:0000313" key="1">
    <source>
        <dbReference type="EMBL" id="OAN44415.1"/>
    </source>
</evidence>
<comment type="caution">
    <text evidence="1">The sequence shown here is derived from an EMBL/GenBank/DDBJ whole genome shotgun (WGS) entry which is preliminary data.</text>
</comment>
<evidence type="ECO:0000313" key="2">
    <source>
        <dbReference type="Proteomes" id="UP000078543"/>
    </source>
</evidence>
<gene>
    <name evidence="1" type="ORF">A6A05_17510</name>
</gene>
<sequence>MSRQHPQRAPWVERLLARHHPDRPDLTSRVNAVNDVAKTARALPYPAQVLRVIDGDTFLAKVPIWLGLDITVSVRLRGLDAPELRGPCPAQAQAAKDMLTELLAAGPVRLTDITHDKYASRIDALVWVGTGQDAGSLMAAAGLQKPCP</sequence>
<organism evidence="1 2">
    <name type="scientific">Magnetospirillum moscoviense</name>
    <dbReference type="NCBI Taxonomy" id="1437059"/>
    <lineage>
        <taxon>Bacteria</taxon>
        <taxon>Pseudomonadati</taxon>
        <taxon>Pseudomonadota</taxon>
        <taxon>Alphaproteobacteria</taxon>
        <taxon>Rhodospirillales</taxon>
        <taxon>Rhodospirillaceae</taxon>
        <taxon>Magnetospirillum</taxon>
    </lineage>
</organism>
<dbReference type="SUPFAM" id="SSF50199">
    <property type="entry name" value="Staphylococcal nuclease"/>
    <property type="match status" value="1"/>
</dbReference>
<evidence type="ECO:0008006" key="3">
    <source>
        <dbReference type="Google" id="ProtNLM"/>
    </source>
</evidence>
<dbReference type="RefSeq" id="WP_082911078.1">
    <property type="nucleotide sequence ID" value="NZ_LWQU01000197.1"/>
</dbReference>
<dbReference type="AlphaFoldDB" id="A0A178M8Q7"/>